<protein>
    <submittedName>
        <fullName evidence="2">UrcA family protein</fullName>
    </submittedName>
</protein>
<keyword evidence="1" id="KW-0732">Signal</keyword>
<feature type="chain" id="PRO_5028866243" evidence="1">
    <location>
        <begin position="37"/>
        <end position="118"/>
    </location>
</feature>
<dbReference type="InterPro" id="IPR030972">
    <property type="entry name" value="UrcA_uranyl"/>
</dbReference>
<dbReference type="AlphaFoldDB" id="A0A7G5ILY9"/>
<organism evidence="2 3">
    <name type="scientific">Sandaracinobacteroides saxicola</name>
    <dbReference type="NCBI Taxonomy" id="2759707"/>
    <lineage>
        <taxon>Bacteria</taxon>
        <taxon>Pseudomonadati</taxon>
        <taxon>Pseudomonadota</taxon>
        <taxon>Alphaproteobacteria</taxon>
        <taxon>Sphingomonadales</taxon>
        <taxon>Sphingosinicellaceae</taxon>
        <taxon>Sandaracinobacteroides</taxon>
    </lineage>
</organism>
<evidence type="ECO:0000256" key="1">
    <source>
        <dbReference type="SAM" id="SignalP"/>
    </source>
</evidence>
<feature type="signal peptide" evidence="1">
    <location>
        <begin position="1"/>
        <end position="36"/>
    </location>
</feature>
<sequence length="118" mass="11892">MTTQVQNSIINNLVFGIAAIAVSAATLVGVAGPAQAAEVHSVRVSHADLDLGTVAGRTTLENRIRQAAKSVCGVSADSRDLLAKEKARECMVAALEGSRAAVTAVVAAKAPVAVASVN</sequence>
<keyword evidence="3" id="KW-1185">Reference proteome</keyword>
<gene>
    <name evidence="2" type="ORF">H3309_08005</name>
</gene>
<evidence type="ECO:0000313" key="2">
    <source>
        <dbReference type="EMBL" id="QMW24381.1"/>
    </source>
</evidence>
<dbReference type="KEGG" id="sand:H3309_08005"/>
<name>A0A7G5ILY9_9SPHN</name>
<evidence type="ECO:0000313" key="3">
    <source>
        <dbReference type="Proteomes" id="UP000515292"/>
    </source>
</evidence>
<dbReference type="RefSeq" id="WP_182298247.1">
    <property type="nucleotide sequence ID" value="NZ_CP059851.1"/>
</dbReference>
<reference evidence="2 3" key="1">
    <citation type="submission" date="2020-07" db="EMBL/GenBank/DDBJ databases">
        <title>Complete genome sequence for Sandaracinobacter sp. M6.</title>
        <authorList>
            <person name="Tang Y."/>
            <person name="Liu Q."/>
            <person name="Guo Z."/>
            <person name="Lei P."/>
            <person name="Huang B."/>
        </authorList>
    </citation>
    <scope>NUCLEOTIDE SEQUENCE [LARGE SCALE GENOMIC DNA]</scope>
    <source>
        <strain evidence="2 3">M6</strain>
    </source>
</reference>
<dbReference type="Proteomes" id="UP000515292">
    <property type="component" value="Chromosome"/>
</dbReference>
<dbReference type="NCBIfam" id="TIGR04433">
    <property type="entry name" value="UrcA_uranyl"/>
    <property type="match status" value="1"/>
</dbReference>
<accession>A0A7G5ILY9</accession>
<proteinExistence type="predicted"/>
<dbReference type="EMBL" id="CP059851">
    <property type="protein sequence ID" value="QMW24381.1"/>
    <property type="molecule type" value="Genomic_DNA"/>
</dbReference>